<accession>A0A2W5FQK0</accession>
<evidence type="ECO:0000256" key="8">
    <source>
        <dbReference type="ARBA" id="ARBA00022982"/>
    </source>
</evidence>
<evidence type="ECO:0000256" key="6">
    <source>
        <dbReference type="ARBA" id="ARBA00022692"/>
    </source>
</evidence>
<dbReference type="AlphaFoldDB" id="A0A2W5FQK0"/>
<keyword evidence="5" id="KW-0679">Respiratory chain</keyword>
<comment type="subcellular location">
    <subcellularLocation>
        <location evidence="1">Membrane</location>
    </subcellularLocation>
</comment>
<dbReference type="SUPFAM" id="SSF46626">
    <property type="entry name" value="Cytochrome c"/>
    <property type="match status" value="1"/>
</dbReference>
<dbReference type="PANTHER" id="PTHR10266:SF3">
    <property type="entry name" value="CYTOCHROME C1, HEME PROTEIN, MITOCHONDRIAL"/>
    <property type="match status" value="1"/>
</dbReference>
<gene>
    <name evidence="16" type="ORF">DI586_04855</name>
</gene>
<feature type="binding site" description="covalent" evidence="12">
    <location>
        <position position="63"/>
    </location>
    <ligand>
        <name>heme c</name>
        <dbReference type="ChEBI" id="CHEBI:61717"/>
    </ligand>
</feature>
<evidence type="ECO:0000256" key="10">
    <source>
        <dbReference type="ARBA" id="ARBA00023004"/>
    </source>
</evidence>
<dbReference type="InterPro" id="IPR036909">
    <property type="entry name" value="Cyt_c-like_dom_sf"/>
</dbReference>
<dbReference type="InterPro" id="IPR002326">
    <property type="entry name" value="Cyt_c1"/>
</dbReference>
<comment type="caution">
    <text evidence="16">The sequence shown here is derived from an EMBL/GenBank/DDBJ whole genome shotgun (WGS) entry which is preliminary data.</text>
</comment>
<evidence type="ECO:0000256" key="11">
    <source>
        <dbReference type="ARBA" id="ARBA00023136"/>
    </source>
</evidence>
<evidence type="ECO:0000259" key="15">
    <source>
        <dbReference type="PROSITE" id="PS51007"/>
    </source>
</evidence>
<keyword evidence="3" id="KW-0813">Transport</keyword>
<keyword evidence="7 12" id="KW-0479">Metal-binding</keyword>
<evidence type="ECO:0000313" key="16">
    <source>
        <dbReference type="EMBL" id="PZP56090.1"/>
    </source>
</evidence>
<evidence type="ECO:0000256" key="4">
    <source>
        <dbReference type="ARBA" id="ARBA00022617"/>
    </source>
</evidence>
<dbReference type="InterPro" id="IPR009056">
    <property type="entry name" value="Cyt_c-like_dom"/>
</dbReference>
<dbReference type="SUPFAM" id="SSF81496">
    <property type="entry name" value="Cytochrome c1 subunit of cytochrome bc1 complex (Ubiquinol-cytochrome c reductase), transmembrane anchor"/>
    <property type="match status" value="1"/>
</dbReference>
<keyword evidence="11 13" id="KW-0472">Membrane</keyword>
<dbReference type="PRINTS" id="PR00603">
    <property type="entry name" value="CYTOCHROMEC1"/>
</dbReference>
<keyword evidence="14" id="KW-0732">Signal</keyword>
<sequence>MIRKSFLTLSVLAALTSPALAAEGAKAHLPELDWSFSGPFGTYDKAALQRGFLVYKQVCAACHGLDKMYYRHLGALGYSDAQIKTIAAEVTVTDGPNDEGDMFDRPGRPSDRFKKPFANDKAAMFANNGALPPDLSLITKARHGGADYVYGILTGYEEPPEGVTLMAGQHYNKVKDGHIIAMAPPLVSDGQVPYEDAATPQTVDQYAKDVAHFLTWAAEPEMEQRKRMGVKVIVFLAFFAAIMYAVKRKIWQNQH</sequence>
<keyword evidence="10 12" id="KW-0408">Iron</keyword>
<reference evidence="16 17" key="1">
    <citation type="submission" date="2017-08" db="EMBL/GenBank/DDBJ databases">
        <title>Infants hospitalized years apart are colonized by the same room-sourced microbial strains.</title>
        <authorList>
            <person name="Brooks B."/>
            <person name="Olm M.R."/>
            <person name="Firek B.A."/>
            <person name="Baker R."/>
            <person name="Thomas B.C."/>
            <person name="Morowitz M.J."/>
            <person name="Banfield J.F."/>
        </authorList>
    </citation>
    <scope>NUCLEOTIDE SEQUENCE [LARGE SCALE GENOMIC DNA]</scope>
    <source>
        <strain evidence="16">S2_006_000_R2_64</strain>
    </source>
</reference>
<dbReference type="PANTHER" id="PTHR10266">
    <property type="entry name" value="CYTOCHROME C1"/>
    <property type="match status" value="1"/>
</dbReference>
<evidence type="ECO:0000313" key="17">
    <source>
        <dbReference type="Proteomes" id="UP000249739"/>
    </source>
</evidence>
<dbReference type="Gene3D" id="1.20.5.100">
    <property type="entry name" value="Cytochrome c1, transmembrane anchor, C-terminal"/>
    <property type="match status" value="1"/>
</dbReference>
<feature type="domain" description="Cytochrome c" evidence="15">
    <location>
        <begin position="46"/>
        <end position="218"/>
    </location>
</feature>
<dbReference type="FunFam" id="1.10.760.10:FF:000011">
    <property type="entry name" value="Cytochrome c1, putative"/>
    <property type="match status" value="1"/>
</dbReference>
<feature type="chain" id="PRO_5016002517" evidence="14">
    <location>
        <begin position="22"/>
        <end position="255"/>
    </location>
</feature>
<keyword evidence="4 12" id="KW-0349">Heme</keyword>
<dbReference type="Proteomes" id="UP000249739">
    <property type="component" value="Unassembled WGS sequence"/>
</dbReference>
<evidence type="ECO:0000256" key="12">
    <source>
        <dbReference type="PIRSR" id="PIRSR602326-1"/>
    </source>
</evidence>
<evidence type="ECO:0000256" key="9">
    <source>
        <dbReference type="ARBA" id="ARBA00022989"/>
    </source>
</evidence>
<dbReference type="Pfam" id="PF02167">
    <property type="entry name" value="Cytochrom_C1"/>
    <property type="match status" value="1"/>
</dbReference>
<dbReference type="EMBL" id="QFOT01000038">
    <property type="protein sequence ID" value="PZP56090.1"/>
    <property type="molecule type" value="Genomic_DNA"/>
</dbReference>
<evidence type="ECO:0000256" key="13">
    <source>
        <dbReference type="SAM" id="Phobius"/>
    </source>
</evidence>
<dbReference type="PROSITE" id="PS51007">
    <property type="entry name" value="CYTC"/>
    <property type="match status" value="1"/>
</dbReference>
<feature type="binding site" description="covalent" evidence="12">
    <location>
        <position position="59"/>
    </location>
    <ligand>
        <name>heme c</name>
        <dbReference type="ChEBI" id="CHEBI:61717"/>
    </ligand>
</feature>
<evidence type="ECO:0000256" key="3">
    <source>
        <dbReference type="ARBA" id="ARBA00022448"/>
    </source>
</evidence>
<comment type="cofactor">
    <cofactor evidence="12">
        <name>heme c</name>
        <dbReference type="ChEBI" id="CHEBI:61717"/>
    </cofactor>
    <text evidence="12">Binds 1 heme c group covalently per subunit.</text>
</comment>
<dbReference type="GO" id="GO:0046872">
    <property type="term" value="F:metal ion binding"/>
    <property type="evidence" value="ECO:0007669"/>
    <property type="project" value="UniProtKB-KW"/>
</dbReference>
<dbReference type="Gene3D" id="1.10.760.10">
    <property type="entry name" value="Cytochrome c-like domain"/>
    <property type="match status" value="1"/>
</dbReference>
<dbReference type="InterPro" id="IPR021157">
    <property type="entry name" value="Cyt_c1_TM_anchor_C"/>
</dbReference>
<organism evidence="16 17">
    <name type="scientific">Micavibrio aeruginosavorus</name>
    <dbReference type="NCBI Taxonomy" id="349221"/>
    <lineage>
        <taxon>Bacteria</taxon>
        <taxon>Pseudomonadati</taxon>
        <taxon>Bdellovibrionota</taxon>
        <taxon>Bdellovibrionia</taxon>
        <taxon>Bdellovibrionales</taxon>
        <taxon>Pseudobdellovibrionaceae</taxon>
        <taxon>Micavibrio</taxon>
    </lineage>
</organism>
<feature type="binding site" description="covalent" evidence="12">
    <location>
        <position position="182"/>
    </location>
    <ligand>
        <name>heme c</name>
        <dbReference type="ChEBI" id="CHEBI:61717"/>
    </ligand>
</feature>
<evidence type="ECO:0000256" key="5">
    <source>
        <dbReference type="ARBA" id="ARBA00022660"/>
    </source>
</evidence>
<dbReference type="GO" id="GO:0020037">
    <property type="term" value="F:heme binding"/>
    <property type="evidence" value="ECO:0007669"/>
    <property type="project" value="InterPro"/>
</dbReference>
<keyword evidence="9 13" id="KW-1133">Transmembrane helix</keyword>
<evidence type="ECO:0000256" key="7">
    <source>
        <dbReference type="ARBA" id="ARBA00022723"/>
    </source>
</evidence>
<dbReference type="GO" id="GO:0016020">
    <property type="term" value="C:membrane"/>
    <property type="evidence" value="ECO:0007669"/>
    <property type="project" value="UniProtKB-SubCell"/>
</dbReference>
<evidence type="ECO:0000256" key="1">
    <source>
        <dbReference type="ARBA" id="ARBA00004370"/>
    </source>
</evidence>
<feature type="transmembrane region" description="Helical" evidence="13">
    <location>
        <begin position="228"/>
        <end position="246"/>
    </location>
</feature>
<evidence type="ECO:0000256" key="2">
    <source>
        <dbReference type="ARBA" id="ARBA00006488"/>
    </source>
</evidence>
<protein>
    <submittedName>
        <fullName evidence="16">Cytochrome c1</fullName>
    </submittedName>
</protein>
<proteinExistence type="inferred from homology"/>
<keyword evidence="8" id="KW-0249">Electron transport</keyword>
<dbReference type="GO" id="GO:0009055">
    <property type="term" value="F:electron transfer activity"/>
    <property type="evidence" value="ECO:0007669"/>
    <property type="project" value="InterPro"/>
</dbReference>
<feature type="signal peptide" evidence="14">
    <location>
        <begin position="1"/>
        <end position="21"/>
    </location>
</feature>
<name>A0A2W5FQK0_9BACT</name>
<evidence type="ECO:0000256" key="14">
    <source>
        <dbReference type="SAM" id="SignalP"/>
    </source>
</evidence>
<feature type="binding site" description="covalent" evidence="12">
    <location>
        <position position="62"/>
    </location>
    <ligand>
        <name>heme c</name>
        <dbReference type="ChEBI" id="CHEBI:61717"/>
    </ligand>
</feature>
<comment type="similarity">
    <text evidence="2">Belongs to the cytochrome c family.</text>
</comment>
<keyword evidence="6 13" id="KW-0812">Transmembrane</keyword>